<dbReference type="AlphaFoldDB" id="A0A9W4SKZ7"/>
<evidence type="ECO:0000313" key="2">
    <source>
        <dbReference type="EMBL" id="CAI2173178.1"/>
    </source>
</evidence>
<gene>
    <name evidence="2" type="ORF">FWILDA_LOCUS5955</name>
</gene>
<keyword evidence="1" id="KW-1133">Transmembrane helix</keyword>
<proteinExistence type="predicted"/>
<sequence length="150" mass="17526">MQVFKVQSSQWLTILSNIIHEGQLWSDAITIAISTDLVTITILAFSCIINNLFYYKRSIHPINSFAHYMSYYIAKRKPSHFFNFARIGIYGTEVSYYSFMPYSVSVKSSIWIHLLYVLEQSSQHTRSMKINPSYDDTSFTKIRSIREITI</sequence>
<comment type="caution">
    <text evidence="2">The sequence shown here is derived from an EMBL/GenBank/DDBJ whole genome shotgun (WGS) entry which is preliminary data.</text>
</comment>
<keyword evidence="1" id="KW-0812">Transmembrane</keyword>
<name>A0A9W4SKZ7_9GLOM</name>
<keyword evidence="3" id="KW-1185">Reference proteome</keyword>
<organism evidence="2 3">
    <name type="scientific">Funneliformis geosporum</name>
    <dbReference type="NCBI Taxonomy" id="1117311"/>
    <lineage>
        <taxon>Eukaryota</taxon>
        <taxon>Fungi</taxon>
        <taxon>Fungi incertae sedis</taxon>
        <taxon>Mucoromycota</taxon>
        <taxon>Glomeromycotina</taxon>
        <taxon>Glomeromycetes</taxon>
        <taxon>Glomerales</taxon>
        <taxon>Glomeraceae</taxon>
        <taxon>Funneliformis</taxon>
    </lineage>
</organism>
<keyword evidence="1" id="KW-0472">Membrane</keyword>
<evidence type="ECO:0000256" key="1">
    <source>
        <dbReference type="SAM" id="Phobius"/>
    </source>
</evidence>
<dbReference type="EMBL" id="CAMKVN010001028">
    <property type="protein sequence ID" value="CAI2173178.1"/>
    <property type="molecule type" value="Genomic_DNA"/>
</dbReference>
<evidence type="ECO:0000313" key="3">
    <source>
        <dbReference type="Proteomes" id="UP001153678"/>
    </source>
</evidence>
<dbReference type="Proteomes" id="UP001153678">
    <property type="component" value="Unassembled WGS sequence"/>
</dbReference>
<protein>
    <submittedName>
        <fullName evidence="2">14812_t:CDS:1</fullName>
    </submittedName>
</protein>
<accession>A0A9W4SKZ7</accession>
<reference evidence="2" key="1">
    <citation type="submission" date="2022-08" db="EMBL/GenBank/DDBJ databases">
        <authorList>
            <person name="Kallberg Y."/>
            <person name="Tangrot J."/>
            <person name="Rosling A."/>
        </authorList>
    </citation>
    <scope>NUCLEOTIDE SEQUENCE</scope>
    <source>
        <strain evidence="2">Wild A</strain>
    </source>
</reference>
<feature type="transmembrane region" description="Helical" evidence="1">
    <location>
        <begin position="29"/>
        <end position="54"/>
    </location>
</feature>